<organism evidence="1 2">
    <name type="scientific">Candidatus Methanocrinis natronophilus</name>
    <dbReference type="NCBI Taxonomy" id="3033396"/>
    <lineage>
        <taxon>Archaea</taxon>
        <taxon>Methanobacteriati</taxon>
        <taxon>Methanobacteriota</taxon>
        <taxon>Stenosarchaea group</taxon>
        <taxon>Methanomicrobia</taxon>
        <taxon>Methanotrichales</taxon>
        <taxon>Methanotrichaceae</taxon>
        <taxon>Methanocrinis</taxon>
    </lineage>
</organism>
<evidence type="ECO:0000313" key="2">
    <source>
        <dbReference type="Proteomes" id="UP001220010"/>
    </source>
</evidence>
<sequence>MMKEMSIHEDPVGPSHRPMKTLSVWRGFATGPAGSLSKADRPVRIEIEGLRLLTPDQIRDLLLKRRGLGEVRMLMQEEASPTFVYLGRMTLGGETFRLVDVEHRSYGSEKVLIAMIAEDREGVARVGRSEVEGDFVGQIEIIVSVSENVSGRASERASERVSDAPGTMVIYRGALAGRYILHLDPQQRADRFEAY</sequence>
<keyword evidence="2" id="KW-1185">Reference proteome</keyword>
<accession>A0ABT5X689</accession>
<name>A0ABT5X689_9EURY</name>
<evidence type="ECO:0000313" key="1">
    <source>
        <dbReference type="EMBL" id="MDF0590200.1"/>
    </source>
</evidence>
<protein>
    <submittedName>
        <fullName evidence="1">Uncharacterized protein</fullName>
    </submittedName>
</protein>
<dbReference type="RefSeq" id="WP_316965956.1">
    <property type="nucleotide sequence ID" value="NZ_JARFPK010000009.1"/>
</dbReference>
<reference evidence="1 2" key="1">
    <citation type="submission" date="2023-03" db="EMBL/GenBank/DDBJ databases">
        <title>WGS of Methanotrichaceae archaeon Mx.</title>
        <authorList>
            <person name="Sorokin D.Y."/>
            <person name="Merkel A.Y."/>
        </authorList>
    </citation>
    <scope>NUCLEOTIDE SEQUENCE [LARGE SCALE GENOMIC DNA]</scope>
    <source>
        <strain evidence="1 2">Mx</strain>
    </source>
</reference>
<gene>
    <name evidence="1" type="ORF">P0O15_03295</name>
</gene>
<dbReference type="EMBL" id="JARFPK010000009">
    <property type="protein sequence ID" value="MDF0590200.1"/>
    <property type="molecule type" value="Genomic_DNA"/>
</dbReference>
<comment type="caution">
    <text evidence="1">The sequence shown here is derived from an EMBL/GenBank/DDBJ whole genome shotgun (WGS) entry which is preliminary data.</text>
</comment>
<proteinExistence type="predicted"/>
<dbReference type="Proteomes" id="UP001220010">
    <property type="component" value="Unassembled WGS sequence"/>
</dbReference>